<dbReference type="OrthoDB" id="9810782at2"/>
<keyword evidence="4 13" id="KW-0001">2Fe-2S</keyword>
<evidence type="ECO:0000256" key="12">
    <source>
        <dbReference type="ARBA" id="ARBA00047712"/>
    </source>
</evidence>
<dbReference type="InterPro" id="IPR009010">
    <property type="entry name" value="Asp_de-COase-like_dom_sf"/>
</dbReference>
<evidence type="ECO:0000256" key="9">
    <source>
        <dbReference type="ARBA" id="ARBA00023014"/>
    </source>
</evidence>
<dbReference type="EMBL" id="PSYR01000002">
    <property type="protein sequence ID" value="RCN56486.1"/>
    <property type="molecule type" value="Genomic_DNA"/>
</dbReference>
<keyword evidence="6 13" id="KW-0479">Metal-binding</keyword>
<feature type="domain" description="2Fe-2S ferredoxin-type" evidence="14">
    <location>
        <begin position="1"/>
        <end position="78"/>
    </location>
</feature>
<comment type="catalytic activity">
    <reaction evidence="12 13">
        <text>a quinone + NADH + 5 H(+)(in) = a quinol + NAD(+) + 4 H(+)(out)</text>
        <dbReference type="Rhea" id="RHEA:57888"/>
        <dbReference type="ChEBI" id="CHEBI:15378"/>
        <dbReference type="ChEBI" id="CHEBI:24646"/>
        <dbReference type="ChEBI" id="CHEBI:57540"/>
        <dbReference type="ChEBI" id="CHEBI:57945"/>
        <dbReference type="ChEBI" id="CHEBI:132124"/>
    </reaction>
</comment>
<dbReference type="PROSITE" id="PS00643">
    <property type="entry name" value="COMPLEX1_75K_3"/>
    <property type="match status" value="1"/>
</dbReference>
<dbReference type="PROSITE" id="PS00641">
    <property type="entry name" value="COMPLEX1_75K_1"/>
    <property type="match status" value="1"/>
</dbReference>
<keyword evidence="8 13" id="KW-0408">Iron</keyword>
<dbReference type="PROSITE" id="PS51839">
    <property type="entry name" value="4FE4S_HC3"/>
    <property type="match status" value="1"/>
</dbReference>
<name>A0A368HDG3_9GAMM</name>
<dbReference type="NCBIfam" id="TIGR01973">
    <property type="entry name" value="NuoG"/>
    <property type="match status" value="1"/>
</dbReference>
<comment type="similarity">
    <text evidence="2 13">Belongs to the complex I 75 kDa subunit family.</text>
</comment>
<dbReference type="InterPro" id="IPR000283">
    <property type="entry name" value="NADH_UbQ_OxRdtase_75kDa_su_CS"/>
</dbReference>
<evidence type="ECO:0000256" key="10">
    <source>
        <dbReference type="ARBA" id="ARBA00023027"/>
    </source>
</evidence>
<dbReference type="SUPFAM" id="SSF50692">
    <property type="entry name" value="ADC-like"/>
    <property type="match status" value="1"/>
</dbReference>
<dbReference type="GO" id="GO:0046872">
    <property type="term" value="F:metal ion binding"/>
    <property type="evidence" value="ECO:0007669"/>
    <property type="project" value="UniProtKB-UniRule"/>
</dbReference>
<dbReference type="Gene3D" id="3.40.50.740">
    <property type="match status" value="2"/>
</dbReference>
<dbReference type="FunFam" id="3.10.20.740:FF:000001">
    <property type="entry name" value="NADH-quinone oxidoreductase subunit G"/>
    <property type="match status" value="1"/>
</dbReference>
<dbReference type="CDD" id="cd00207">
    <property type="entry name" value="fer2"/>
    <property type="match status" value="1"/>
</dbReference>
<organism evidence="17 18">
    <name type="scientific">Acidiferrobacter thiooxydans</name>
    <dbReference type="NCBI Taxonomy" id="163359"/>
    <lineage>
        <taxon>Bacteria</taxon>
        <taxon>Pseudomonadati</taxon>
        <taxon>Pseudomonadota</taxon>
        <taxon>Gammaproteobacteria</taxon>
        <taxon>Acidiferrobacterales</taxon>
        <taxon>Acidiferrobacteraceae</taxon>
        <taxon>Acidiferrobacter</taxon>
    </lineage>
</organism>
<dbReference type="GO" id="GO:0016651">
    <property type="term" value="F:oxidoreductase activity, acting on NAD(P)H"/>
    <property type="evidence" value="ECO:0007669"/>
    <property type="project" value="InterPro"/>
</dbReference>
<dbReference type="Gene3D" id="3.30.70.20">
    <property type="match status" value="1"/>
</dbReference>
<comment type="cofactor">
    <cofactor evidence="13">
        <name>[2Fe-2S] cluster</name>
        <dbReference type="ChEBI" id="CHEBI:190135"/>
    </cofactor>
    <text evidence="13">Binds 1 [2Fe-2S] cluster per subunit.</text>
</comment>
<dbReference type="Gene3D" id="2.40.40.20">
    <property type="match status" value="1"/>
</dbReference>
<dbReference type="SUPFAM" id="SSF54862">
    <property type="entry name" value="4Fe-4S ferredoxins"/>
    <property type="match status" value="1"/>
</dbReference>
<dbReference type="GO" id="GO:0048038">
    <property type="term" value="F:quinone binding"/>
    <property type="evidence" value="ECO:0007669"/>
    <property type="project" value="UniProtKB-UniRule"/>
</dbReference>
<dbReference type="GO" id="GO:0051537">
    <property type="term" value="F:2 iron, 2 sulfur cluster binding"/>
    <property type="evidence" value="ECO:0007669"/>
    <property type="project" value="UniProtKB-UniRule"/>
</dbReference>
<dbReference type="Pfam" id="PF13510">
    <property type="entry name" value="Fer2_4"/>
    <property type="match status" value="1"/>
</dbReference>
<keyword evidence="9 13" id="KW-0411">Iron-sulfur</keyword>
<dbReference type="Pfam" id="PF00384">
    <property type="entry name" value="Molybdopterin"/>
    <property type="match status" value="1"/>
</dbReference>
<dbReference type="PANTHER" id="PTHR43105:SF13">
    <property type="entry name" value="NADH-UBIQUINONE OXIDOREDUCTASE 75 KDA SUBUNIT, MITOCHONDRIAL"/>
    <property type="match status" value="1"/>
</dbReference>
<evidence type="ECO:0000256" key="7">
    <source>
        <dbReference type="ARBA" id="ARBA00022967"/>
    </source>
</evidence>
<feature type="domain" description="4Fe-4S His(Cys)3-ligated-type" evidence="16">
    <location>
        <begin position="78"/>
        <end position="117"/>
    </location>
</feature>
<dbReference type="GO" id="GO:0016020">
    <property type="term" value="C:membrane"/>
    <property type="evidence" value="ECO:0007669"/>
    <property type="project" value="InterPro"/>
</dbReference>
<evidence type="ECO:0000313" key="18">
    <source>
        <dbReference type="Proteomes" id="UP000253250"/>
    </source>
</evidence>
<dbReference type="Gene3D" id="3.10.20.740">
    <property type="match status" value="1"/>
</dbReference>
<dbReference type="InterPro" id="IPR006656">
    <property type="entry name" value="Mopterin_OxRdtase"/>
</dbReference>
<gene>
    <name evidence="17" type="ORF">C4900_11820</name>
</gene>
<dbReference type="RefSeq" id="WP_114283518.1">
    <property type="nucleotide sequence ID" value="NZ_PSYR01000002.1"/>
</dbReference>
<comment type="function">
    <text evidence="13">NDH-1 shuttles electrons from NADH, via FMN and iron-sulfur (Fe-S) centers, to quinones in the respiratory chain. Couples the redox reaction to proton translocation (for every two electrons transferred, four hydrogen ions are translocated across the cytoplasmic membrane), and thus conserves the redox energy in a proton gradient.</text>
</comment>
<keyword evidence="3 13" id="KW-0004">4Fe-4S</keyword>
<dbReference type="PROSITE" id="PS51085">
    <property type="entry name" value="2FE2S_FER_2"/>
    <property type="match status" value="1"/>
</dbReference>
<dbReference type="GO" id="GO:0008137">
    <property type="term" value="F:NADH dehydrogenase (ubiquinone) activity"/>
    <property type="evidence" value="ECO:0007669"/>
    <property type="project" value="UniProtKB-UniRule"/>
</dbReference>
<dbReference type="Pfam" id="PF10588">
    <property type="entry name" value="NADH-G_4Fe-4S_3"/>
    <property type="match status" value="1"/>
</dbReference>
<evidence type="ECO:0000256" key="6">
    <source>
        <dbReference type="ARBA" id="ARBA00022723"/>
    </source>
</evidence>
<accession>A0A368HDG3</accession>
<comment type="cofactor">
    <cofactor evidence="1 13">
        <name>[4Fe-4S] cluster</name>
        <dbReference type="ChEBI" id="CHEBI:49883"/>
    </cofactor>
</comment>
<dbReference type="AlphaFoldDB" id="A0A368HDG3"/>
<dbReference type="SUPFAM" id="SSF54292">
    <property type="entry name" value="2Fe-2S ferredoxin-like"/>
    <property type="match status" value="1"/>
</dbReference>
<evidence type="ECO:0000256" key="13">
    <source>
        <dbReference type="RuleBase" id="RU003525"/>
    </source>
</evidence>
<dbReference type="InterPro" id="IPR050123">
    <property type="entry name" value="Prok_molybdopt-oxidoreductase"/>
</dbReference>
<dbReference type="Proteomes" id="UP000253250">
    <property type="component" value="Unassembled WGS sequence"/>
</dbReference>
<evidence type="ECO:0000256" key="4">
    <source>
        <dbReference type="ARBA" id="ARBA00022714"/>
    </source>
</evidence>
<feature type="domain" description="4Fe-4S Mo/W bis-MGD-type" evidence="15">
    <location>
        <begin position="215"/>
        <end position="271"/>
    </location>
</feature>
<comment type="caution">
    <text evidence="17">The sequence shown here is derived from an EMBL/GenBank/DDBJ whole genome shotgun (WGS) entry which is preliminary data.</text>
</comment>
<dbReference type="Pfam" id="PF22117">
    <property type="entry name" value="Fer4_Nqo3"/>
    <property type="match status" value="1"/>
</dbReference>
<dbReference type="InterPro" id="IPR036010">
    <property type="entry name" value="2Fe-2S_ferredoxin-like_sf"/>
</dbReference>
<evidence type="ECO:0000256" key="11">
    <source>
        <dbReference type="ARBA" id="ARBA00026021"/>
    </source>
</evidence>
<dbReference type="PROSITE" id="PS51669">
    <property type="entry name" value="4FE4S_MOW_BIS_MGD"/>
    <property type="match status" value="1"/>
</dbReference>
<sequence>MLHIEIDGKQLAVEEGAMVIEAAEAAGIYIPRFCYHKKLSVAANCRMCLVDVERVAKPVPACATPVTEGMKVSTRSEKTRTAQKGVMEFLLINHPLDCPICDQGGECDLQDLAVGYGRDVSRFAEAKRIVKDQDIGPLIATEMTRCIHCTRCVRFGQEIGGIMELGATGRGEHMRIGTYVAASVDSELSGNMIDLCPVGALTSKPFRYSARPWELAAKRSLSPHDCVGTNLLVETRRNKVMRVLPQENEAVNETWISDRDRFSYTALHGDARLSVPLLRVDGQWREVDWDVALEAAAAGLREVVAAHGPEAFAALASPQVTVEEGYLLARLTRGLGSDNVDHRLREGDFRDDSGAPPYPALGVEIAELERVDAVVLVGSNIRKDQPLLAHRLRKAFLDGARIAAINPVDFAFTFDLAAKTIVAPSGLPEALGRLLVASARCTGSALPADVAAWTEGLEVTEVERKTAEWLCVAERPLVLLGTLAACHPEAAVLRSLAAALGEIAGAPVGFLPPGNSAGLWLAGVVPQRAARGVRRPVPGRAASEMWDGRQKGFLLVDAEPVTDSADGGRARAALRAARFVVALSAFRSEALDYAHVLLPMAPFTETDGSFVNAEGRWQSFEAVVTPCGEARPGWKILRVLAEKCKVPGLAFDSIAAVRAAIGDLRETVGRHEPMVLEGRRPRPQGLQRIAEVSLYDSDSIVRHSEVLHRTADCGSASVGVNEAEAMRLGLAAGDRVRVAMGEAQAVLEVVIDNRIPDGAAYIPAALESTATLPWSGSITVSRI</sequence>
<proteinExistence type="inferred from homology"/>
<evidence type="ECO:0000256" key="8">
    <source>
        <dbReference type="ARBA" id="ARBA00023004"/>
    </source>
</evidence>
<evidence type="ECO:0000259" key="14">
    <source>
        <dbReference type="PROSITE" id="PS51085"/>
    </source>
</evidence>
<keyword evidence="5 13" id="KW-0874">Quinone</keyword>
<dbReference type="InterPro" id="IPR054351">
    <property type="entry name" value="NADH_UbQ_OxRdtase_ferredoxin"/>
</dbReference>
<reference evidence="17 18" key="1">
    <citation type="submission" date="2018-02" db="EMBL/GenBank/DDBJ databases">
        <title>Insights into the biology of acidophilic members of the Acidiferrobacteraceae family derived from comparative genomic analyses.</title>
        <authorList>
            <person name="Issotta F."/>
            <person name="Thyssen C."/>
            <person name="Mena C."/>
            <person name="Moya A."/>
            <person name="Bellenberg S."/>
            <person name="Sproer C."/>
            <person name="Covarrubias P.C."/>
            <person name="Sand W."/>
            <person name="Quatrini R."/>
            <person name="Vera M."/>
        </authorList>
    </citation>
    <scope>NUCLEOTIDE SEQUENCE [LARGE SCALE GENOMIC DNA]</scope>
    <source>
        <strain evidence="18">m-1</strain>
    </source>
</reference>
<comment type="subunit">
    <text evidence="11">Composed of 13 different subunits. Subunits NuoCD, E, F, and G constitute the peripheral sector of the complex.</text>
</comment>
<dbReference type="PANTHER" id="PTHR43105">
    <property type="entry name" value="RESPIRATORY NITRATE REDUCTASE"/>
    <property type="match status" value="1"/>
</dbReference>
<keyword evidence="17" id="KW-0560">Oxidoreductase</keyword>
<dbReference type="GO" id="GO:0042773">
    <property type="term" value="P:ATP synthesis coupled electron transport"/>
    <property type="evidence" value="ECO:0007669"/>
    <property type="project" value="InterPro"/>
</dbReference>
<dbReference type="GO" id="GO:0051539">
    <property type="term" value="F:4 iron, 4 sulfur cluster binding"/>
    <property type="evidence" value="ECO:0007669"/>
    <property type="project" value="UniProtKB-KW"/>
</dbReference>
<evidence type="ECO:0000259" key="15">
    <source>
        <dbReference type="PROSITE" id="PS51669"/>
    </source>
</evidence>
<evidence type="ECO:0000259" key="16">
    <source>
        <dbReference type="PROSITE" id="PS51839"/>
    </source>
</evidence>
<dbReference type="Gene3D" id="3.40.228.10">
    <property type="entry name" value="Dimethylsulfoxide Reductase, domain 2"/>
    <property type="match status" value="1"/>
</dbReference>
<dbReference type="EC" id="7.1.1.-" evidence="13"/>
<evidence type="ECO:0000256" key="1">
    <source>
        <dbReference type="ARBA" id="ARBA00001966"/>
    </source>
</evidence>
<dbReference type="InterPro" id="IPR006963">
    <property type="entry name" value="Mopterin_OxRdtase_4Fe-4S_dom"/>
</dbReference>
<evidence type="ECO:0000256" key="5">
    <source>
        <dbReference type="ARBA" id="ARBA00022719"/>
    </source>
</evidence>
<keyword evidence="7 13" id="KW-1278">Translocase</keyword>
<evidence type="ECO:0000256" key="3">
    <source>
        <dbReference type="ARBA" id="ARBA00022485"/>
    </source>
</evidence>
<dbReference type="FunFam" id="3.30.70.20:FF:000002">
    <property type="entry name" value="NADH-ubiquinone oxidoreductase 75 kDa subunit"/>
    <property type="match status" value="1"/>
</dbReference>
<dbReference type="InterPro" id="IPR019574">
    <property type="entry name" value="NADH_UbQ_OxRdtase_Gsu_4Fe4S-bd"/>
</dbReference>
<dbReference type="PROSITE" id="PS00642">
    <property type="entry name" value="COMPLEX1_75K_2"/>
    <property type="match status" value="1"/>
</dbReference>
<dbReference type="SMART" id="SM00929">
    <property type="entry name" value="NADH-G_4Fe-4S_3"/>
    <property type="match status" value="1"/>
</dbReference>
<dbReference type="InterPro" id="IPR010228">
    <property type="entry name" value="NADH_UbQ_OxRdtase_Gsu"/>
</dbReference>
<dbReference type="Pfam" id="PF22151">
    <property type="entry name" value="Fer4_NDSU1"/>
    <property type="match status" value="1"/>
</dbReference>
<dbReference type="SUPFAM" id="SSF53706">
    <property type="entry name" value="Formate dehydrogenase/DMSO reductase, domains 1-3"/>
    <property type="match status" value="1"/>
</dbReference>
<evidence type="ECO:0000313" key="17">
    <source>
        <dbReference type="EMBL" id="RCN56486.1"/>
    </source>
</evidence>
<dbReference type="InterPro" id="IPR001041">
    <property type="entry name" value="2Fe-2S_ferredoxin-type"/>
</dbReference>
<keyword evidence="10 13" id="KW-0520">NAD</keyword>
<protein>
    <recommendedName>
        <fullName evidence="13">NADH-quinone oxidoreductase</fullName>
        <ecNumber evidence="13">7.1.1.-</ecNumber>
    </recommendedName>
</protein>
<evidence type="ECO:0000256" key="2">
    <source>
        <dbReference type="ARBA" id="ARBA00005404"/>
    </source>
</evidence>
<keyword evidence="18" id="KW-1185">Reference proteome</keyword>